<reference evidence="1 2" key="6">
    <citation type="journal article" date="2011" name="Appl. Environ. Microbiol.">
        <title>Involvement of the azorhizobial chromosome partition gene (parA) in the onset of bacteroid differentiation during Sesbania rostrata stem nodule development.</title>
        <authorList>
            <person name="Liu CT."/>
            <person name="Lee KB."/>
            <person name="Wang YS."/>
            <person name="Peng MH."/>
            <person name="Lee KT."/>
            <person name="Suzuki S."/>
            <person name="Suzuki T."/>
            <person name="Oyaizu H."/>
        </authorList>
    </citation>
    <scope>NUCLEOTIDE SEQUENCE [LARGE SCALE GENOMIC DNA]</scope>
    <source>
        <strain evidence="2">ATCC 43989 / DSM 5975 / JCM 20966 / LMG 6465 / NBRC 14845 / NCIMB 13405 / ORS 571</strain>
    </source>
</reference>
<keyword evidence="2" id="KW-1185">Reference proteome</keyword>
<organism evidence="1 2">
    <name type="scientific">Azorhizobium caulinodans (strain ATCC 43989 / DSM 5975 / JCM 20966 / LMG 6465 / NBRC 14845 / NCIMB 13405 / ORS 571)</name>
    <dbReference type="NCBI Taxonomy" id="438753"/>
    <lineage>
        <taxon>Bacteria</taxon>
        <taxon>Pseudomonadati</taxon>
        <taxon>Pseudomonadota</taxon>
        <taxon>Alphaproteobacteria</taxon>
        <taxon>Hyphomicrobiales</taxon>
        <taxon>Xanthobacteraceae</taxon>
        <taxon>Azorhizobium</taxon>
    </lineage>
</organism>
<name>A8IE46_AZOC5</name>
<reference evidence="1 2" key="1">
    <citation type="journal article" date="2007" name="Appl. Environ. Microbiol.">
        <title>Rhizobial factors required for stem nodule maturation and maintenance in Sesbania rostrata-Azorhizobium caulinodans ORS571 symbiosis.</title>
        <authorList>
            <person name="Suzuki S."/>
            <person name="Aono T."/>
            <person name="Lee KB."/>
            <person name="Suzuki T."/>
            <person name="Liu CT."/>
            <person name="Miwa H."/>
            <person name="Wakao S."/>
            <person name="Iki T."/>
            <person name="Oyaizu H."/>
        </authorList>
    </citation>
    <scope>NUCLEOTIDE SEQUENCE [LARGE SCALE GENOMIC DNA]</scope>
    <source>
        <strain evidence="2">ATCC 43989 / DSM 5975 / JCM 20966 / LMG 6465 / NBRC 14845 / NCIMB 13405 / ORS 571</strain>
    </source>
</reference>
<evidence type="ECO:0000313" key="2">
    <source>
        <dbReference type="Proteomes" id="UP000000270"/>
    </source>
</evidence>
<dbReference type="EMBL" id="AP009384">
    <property type="protein sequence ID" value="BAF89033.1"/>
    <property type="molecule type" value="Genomic_DNA"/>
</dbReference>
<dbReference type="Proteomes" id="UP000000270">
    <property type="component" value="Chromosome"/>
</dbReference>
<protein>
    <submittedName>
        <fullName evidence="1">Uncharacterized protein</fullName>
    </submittedName>
</protein>
<reference evidence="1 2" key="3">
    <citation type="journal article" date="2008" name="BMC Genomics">
        <title>The genome of the versatile nitrogen fixer Azorhizobium caulinodans ORS571.</title>
        <authorList>
            <person name="Lee KB."/>
            <person name="Backer P.D."/>
            <person name="Aono T."/>
            <person name="Liu CT."/>
            <person name="Suzuki S."/>
            <person name="Suzuki T."/>
            <person name="Kaneko T."/>
            <person name="Yamada M."/>
            <person name="Tabata S."/>
            <person name="Kupfer D.M."/>
            <person name="Najar F.Z."/>
            <person name="Wiley G.B."/>
            <person name="Roe B."/>
            <person name="Binnewies T.T."/>
            <person name="Ussery D.W."/>
            <person name="D'Haeze W."/>
            <person name="Herder J.D."/>
            <person name="Gevers D."/>
            <person name="Vereecke D."/>
            <person name="Holsters M."/>
            <person name="Oyaizu H."/>
        </authorList>
    </citation>
    <scope>NUCLEOTIDE SEQUENCE [LARGE SCALE GENOMIC DNA]</scope>
    <source>
        <strain evidence="2">ATCC 43989 / DSM 5975 / JCM 20966 / LMG 6465 / NBRC 14845 / NCIMB 13405 / ORS 571</strain>
    </source>
</reference>
<proteinExistence type="predicted"/>
<dbReference type="RefSeq" id="WP_012171559.1">
    <property type="nucleotide sequence ID" value="NC_009937.1"/>
</dbReference>
<reference evidence="1 2" key="4">
    <citation type="journal article" date="2009" name="Appl. Environ. Microbiol.">
        <title>Comparative genome-wide transcriptional profiling of Azorhizobium caulinodans ORS571 grown under free-living and symbiotic conditions.</title>
        <authorList>
            <person name="Tsukada S."/>
            <person name="Aono T."/>
            <person name="Akiba N."/>
            <person name="Lee KB."/>
            <person name="Liu CT."/>
            <person name="Toyazaki H."/>
            <person name="Oyaizu H."/>
        </authorList>
    </citation>
    <scope>NUCLEOTIDE SEQUENCE [LARGE SCALE GENOMIC DNA]</scope>
    <source>
        <strain evidence="2">ATCC 43989 / DSM 5975 / JCM 20966 / LMG 6465 / NBRC 14845 / NCIMB 13405 / ORS 571</strain>
    </source>
</reference>
<accession>A8IE46</accession>
<dbReference type="HOGENOM" id="CLU_2314368_0_0_5"/>
<gene>
    <name evidence="1" type="ordered locus">AZC_3035</name>
</gene>
<dbReference type="AlphaFoldDB" id="A8IE46"/>
<reference evidence="1 2" key="5">
    <citation type="journal article" date="2010" name="Appl. Environ. Microbiol.">
        <title>phrR-like gene praR of Azorhizobium caulinodans ORS571 is essential for symbiosis with Sesbania rostrata and is involved in expression of reb genes.</title>
        <authorList>
            <person name="Akiba N."/>
            <person name="Aono T."/>
            <person name="Toyazaki H."/>
            <person name="Sato S."/>
            <person name="Oyaizu H."/>
        </authorList>
    </citation>
    <scope>NUCLEOTIDE SEQUENCE [LARGE SCALE GENOMIC DNA]</scope>
    <source>
        <strain evidence="2">ATCC 43989 / DSM 5975 / JCM 20966 / LMG 6465 / NBRC 14845 / NCIMB 13405 / ORS 571</strain>
    </source>
</reference>
<dbReference type="KEGG" id="azc:AZC_3035"/>
<evidence type="ECO:0000313" key="1">
    <source>
        <dbReference type="EMBL" id="BAF89033.1"/>
    </source>
</evidence>
<sequence>MTVHIGTLGEIPTTALKAPSPHRRAPNWGAFLARPIPLADGERVLERLWDAADVLHAEAGESPDAAEKALIAAAQSGERGDISDATDSLEIYLRRRALI</sequence>
<reference evidence="2" key="2">
    <citation type="submission" date="2007-04" db="EMBL/GenBank/DDBJ databases">
        <title>Complete genome sequence of the nitrogen-fixing bacterium Azorhizobium caulinodans ORS571.</title>
        <authorList>
            <person name="Lee K.B."/>
            <person name="Backer P.D."/>
            <person name="Aono T."/>
            <person name="Liu C.T."/>
            <person name="Suzuki S."/>
            <person name="Suzuki T."/>
            <person name="Kaneko T."/>
            <person name="Yamada M."/>
            <person name="Tabata S."/>
            <person name="Kupfer D.M."/>
            <person name="Najar F.Z."/>
            <person name="Wiley G.B."/>
            <person name="Roe B."/>
            <person name="Binnewies T."/>
            <person name="Ussery D."/>
            <person name="Vereecke D."/>
            <person name="Gevers D."/>
            <person name="Holsters M."/>
            <person name="Oyaizu H."/>
        </authorList>
    </citation>
    <scope>NUCLEOTIDE SEQUENCE [LARGE SCALE GENOMIC DNA]</scope>
    <source>
        <strain evidence="2">ATCC 43989 / DSM 5975 / JCM 20966 / LMG 6465 / NBRC 14845 / NCIMB 13405 / ORS 571</strain>
    </source>
</reference>